<dbReference type="RefSeq" id="WP_227471806.1">
    <property type="nucleotide sequence ID" value="NZ_MABH01000087.1"/>
</dbReference>
<dbReference type="PANTHER" id="PTHR33337">
    <property type="entry name" value="GFA DOMAIN-CONTAINING PROTEIN"/>
    <property type="match status" value="1"/>
</dbReference>
<dbReference type="EMBL" id="PZZW01000009">
    <property type="protein sequence ID" value="PTM76163.1"/>
    <property type="molecule type" value="Genomic_DNA"/>
</dbReference>
<dbReference type="Pfam" id="PF04828">
    <property type="entry name" value="GFA"/>
    <property type="match status" value="1"/>
</dbReference>
<evidence type="ECO:0000313" key="6">
    <source>
        <dbReference type="EMBL" id="PTM76163.1"/>
    </source>
</evidence>
<protein>
    <recommendedName>
        <fullName evidence="5">CENP-V/GFA domain-containing protein</fullName>
    </recommendedName>
</protein>
<evidence type="ECO:0000313" key="7">
    <source>
        <dbReference type="Proteomes" id="UP000240800"/>
    </source>
</evidence>
<proteinExistence type="inferred from homology"/>
<dbReference type="InterPro" id="IPR006913">
    <property type="entry name" value="CENP-V/GFA"/>
</dbReference>
<organism evidence="6 7">
    <name type="scientific">Cereibacter johrii</name>
    <dbReference type="NCBI Taxonomy" id="445629"/>
    <lineage>
        <taxon>Bacteria</taxon>
        <taxon>Pseudomonadati</taxon>
        <taxon>Pseudomonadota</taxon>
        <taxon>Alphaproteobacteria</taxon>
        <taxon>Rhodobacterales</taxon>
        <taxon>Paracoccaceae</taxon>
        <taxon>Cereibacter</taxon>
    </lineage>
</organism>
<evidence type="ECO:0000256" key="3">
    <source>
        <dbReference type="ARBA" id="ARBA00022833"/>
    </source>
</evidence>
<feature type="domain" description="CENP-V/GFA" evidence="5">
    <location>
        <begin position="1"/>
        <end position="115"/>
    </location>
</feature>
<sequence>MRGSCLCGAVAFEAGGEMPPVVACHCSQCRKWSGHFWAATSVAMADFRLIRDEGLRWFRASDKASRGFCALCGSSLFWKPDGRDRMSFSPGAVDGPTGLATGHHIFMDEAGDYYRISDGTPHYPGDDEA</sequence>
<keyword evidence="4" id="KW-0456">Lyase</keyword>
<dbReference type="InterPro" id="IPR011057">
    <property type="entry name" value="Mss4-like_sf"/>
</dbReference>
<accession>A0ABX5J320</accession>
<name>A0ABX5J320_9RHOB</name>
<evidence type="ECO:0000256" key="1">
    <source>
        <dbReference type="ARBA" id="ARBA00005495"/>
    </source>
</evidence>
<comment type="similarity">
    <text evidence="1">Belongs to the Gfa family.</text>
</comment>
<reference evidence="6 7" key="1">
    <citation type="submission" date="2018-04" db="EMBL/GenBank/DDBJ databases">
        <title>Genomic Encyclopedia of Type Strains, Phase III (KMG-III): the genomes of soil and plant-associated and newly described type strains.</title>
        <authorList>
            <person name="Whitman W."/>
        </authorList>
    </citation>
    <scope>NUCLEOTIDE SEQUENCE [LARGE SCALE GENOMIC DNA]</scope>
    <source>
        <strain evidence="6 7">JA192</strain>
    </source>
</reference>
<comment type="caution">
    <text evidence="6">The sequence shown here is derived from an EMBL/GenBank/DDBJ whole genome shotgun (WGS) entry which is preliminary data.</text>
</comment>
<dbReference type="Gene3D" id="3.90.1590.10">
    <property type="entry name" value="glutathione-dependent formaldehyde- activating enzyme (gfa)"/>
    <property type="match status" value="1"/>
</dbReference>
<dbReference type="PANTHER" id="PTHR33337:SF40">
    <property type="entry name" value="CENP-V_GFA DOMAIN-CONTAINING PROTEIN-RELATED"/>
    <property type="match status" value="1"/>
</dbReference>
<gene>
    <name evidence="6" type="ORF">C8J29_10974</name>
</gene>
<keyword evidence="2" id="KW-0479">Metal-binding</keyword>
<dbReference type="Proteomes" id="UP000240800">
    <property type="component" value="Unassembled WGS sequence"/>
</dbReference>
<dbReference type="PROSITE" id="PS51891">
    <property type="entry name" value="CENP_V_GFA"/>
    <property type="match status" value="1"/>
</dbReference>
<evidence type="ECO:0000256" key="2">
    <source>
        <dbReference type="ARBA" id="ARBA00022723"/>
    </source>
</evidence>
<dbReference type="SUPFAM" id="SSF51316">
    <property type="entry name" value="Mss4-like"/>
    <property type="match status" value="1"/>
</dbReference>
<keyword evidence="3" id="KW-0862">Zinc</keyword>
<keyword evidence="7" id="KW-1185">Reference proteome</keyword>
<evidence type="ECO:0000256" key="4">
    <source>
        <dbReference type="ARBA" id="ARBA00023239"/>
    </source>
</evidence>
<evidence type="ECO:0000259" key="5">
    <source>
        <dbReference type="PROSITE" id="PS51891"/>
    </source>
</evidence>